<dbReference type="PANTHER" id="PTHR45453:SF1">
    <property type="entry name" value="PHOSPHATE REGULON SENSOR PROTEIN PHOR"/>
    <property type="match status" value="1"/>
</dbReference>
<dbReference type="GO" id="GO:0016036">
    <property type="term" value="P:cellular response to phosphate starvation"/>
    <property type="evidence" value="ECO:0007669"/>
    <property type="project" value="TreeGrafter"/>
</dbReference>
<dbReference type="GO" id="GO:0005886">
    <property type="term" value="C:plasma membrane"/>
    <property type="evidence" value="ECO:0007669"/>
    <property type="project" value="TreeGrafter"/>
</dbReference>
<dbReference type="GO" id="GO:0000155">
    <property type="term" value="F:phosphorelay sensor kinase activity"/>
    <property type="evidence" value="ECO:0007669"/>
    <property type="project" value="TreeGrafter"/>
</dbReference>
<evidence type="ECO:0000256" key="6">
    <source>
        <dbReference type="ARBA" id="ARBA00023012"/>
    </source>
</evidence>
<reference evidence="8" key="1">
    <citation type="submission" date="2019-08" db="EMBL/GenBank/DDBJ databases">
        <authorList>
            <person name="Kucharzyk K."/>
            <person name="Murdoch R.W."/>
            <person name="Higgins S."/>
            <person name="Loffler F."/>
        </authorList>
    </citation>
    <scope>NUCLEOTIDE SEQUENCE</scope>
</reference>
<dbReference type="InterPro" id="IPR003594">
    <property type="entry name" value="HATPase_dom"/>
</dbReference>
<evidence type="ECO:0000256" key="5">
    <source>
        <dbReference type="ARBA" id="ARBA00022777"/>
    </source>
</evidence>
<evidence type="ECO:0000256" key="4">
    <source>
        <dbReference type="ARBA" id="ARBA00022679"/>
    </source>
</evidence>
<dbReference type="PROSITE" id="PS50109">
    <property type="entry name" value="HIS_KIN"/>
    <property type="match status" value="1"/>
</dbReference>
<dbReference type="PANTHER" id="PTHR45453">
    <property type="entry name" value="PHOSPHATE REGULON SENSOR PROTEIN PHOR"/>
    <property type="match status" value="1"/>
</dbReference>
<dbReference type="Pfam" id="PF02518">
    <property type="entry name" value="HATPase_c"/>
    <property type="match status" value="1"/>
</dbReference>
<dbReference type="EC" id="2.7.13.3" evidence="2"/>
<dbReference type="AlphaFoldDB" id="A0A645JJZ9"/>
<name>A0A645JJZ9_9ZZZZ</name>
<dbReference type="InterPro" id="IPR050351">
    <property type="entry name" value="BphY/WalK/GraS-like"/>
</dbReference>
<comment type="caution">
    <text evidence="8">The sequence shown here is derived from an EMBL/GenBank/DDBJ whole genome shotgun (WGS) entry which is preliminary data.</text>
</comment>
<sequence length="102" mass="11385">MLISILMDNAIKYASDDGQIKISLRQQSKSVRLEVFNTCENIDEKELSKVFDRFYRMDSSRARETGGYGIGLSIAKAIVHSHKAKITATCEQGSGVKFIVIL</sequence>
<evidence type="ECO:0000256" key="3">
    <source>
        <dbReference type="ARBA" id="ARBA00022553"/>
    </source>
</evidence>
<dbReference type="Gene3D" id="3.30.565.10">
    <property type="entry name" value="Histidine kinase-like ATPase, C-terminal domain"/>
    <property type="match status" value="1"/>
</dbReference>
<evidence type="ECO:0000313" key="8">
    <source>
        <dbReference type="EMBL" id="MPN63998.1"/>
    </source>
</evidence>
<feature type="domain" description="Histidine kinase" evidence="7">
    <location>
        <begin position="1"/>
        <end position="102"/>
    </location>
</feature>
<keyword evidence="5" id="KW-0418">Kinase</keyword>
<organism evidence="8">
    <name type="scientific">bioreactor metagenome</name>
    <dbReference type="NCBI Taxonomy" id="1076179"/>
    <lineage>
        <taxon>unclassified sequences</taxon>
        <taxon>metagenomes</taxon>
        <taxon>ecological metagenomes</taxon>
    </lineage>
</organism>
<accession>A0A645JJZ9</accession>
<proteinExistence type="predicted"/>
<dbReference type="GO" id="GO:0004721">
    <property type="term" value="F:phosphoprotein phosphatase activity"/>
    <property type="evidence" value="ECO:0007669"/>
    <property type="project" value="TreeGrafter"/>
</dbReference>
<keyword evidence="3" id="KW-0597">Phosphoprotein</keyword>
<dbReference type="SUPFAM" id="SSF55874">
    <property type="entry name" value="ATPase domain of HSP90 chaperone/DNA topoisomerase II/histidine kinase"/>
    <property type="match status" value="1"/>
</dbReference>
<dbReference type="InterPro" id="IPR005467">
    <property type="entry name" value="His_kinase_dom"/>
</dbReference>
<keyword evidence="4 8" id="KW-0808">Transferase</keyword>
<evidence type="ECO:0000256" key="1">
    <source>
        <dbReference type="ARBA" id="ARBA00000085"/>
    </source>
</evidence>
<protein>
    <recommendedName>
        <fullName evidence="2">histidine kinase</fullName>
        <ecNumber evidence="2">2.7.13.3</ecNumber>
    </recommendedName>
</protein>
<dbReference type="PRINTS" id="PR00344">
    <property type="entry name" value="BCTRLSENSOR"/>
</dbReference>
<evidence type="ECO:0000259" key="7">
    <source>
        <dbReference type="PROSITE" id="PS50109"/>
    </source>
</evidence>
<comment type="catalytic activity">
    <reaction evidence="1">
        <text>ATP + protein L-histidine = ADP + protein N-phospho-L-histidine.</text>
        <dbReference type="EC" id="2.7.13.3"/>
    </reaction>
</comment>
<dbReference type="InterPro" id="IPR036890">
    <property type="entry name" value="HATPase_C_sf"/>
</dbReference>
<dbReference type="EMBL" id="VSSQ01144285">
    <property type="protein sequence ID" value="MPN63998.1"/>
    <property type="molecule type" value="Genomic_DNA"/>
</dbReference>
<gene>
    <name evidence="8" type="primary">phoR_69</name>
    <name evidence="8" type="ORF">SDC9_211767</name>
</gene>
<evidence type="ECO:0000256" key="2">
    <source>
        <dbReference type="ARBA" id="ARBA00012438"/>
    </source>
</evidence>
<dbReference type="SMART" id="SM00387">
    <property type="entry name" value="HATPase_c"/>
    <property type="match status" value="1"/>
</dbReference>
<keyword evidence="6" id="KW-0902">Two-component regulatory system</keyword>
<dbReference type="InterPro" id="IPR004358">
    <property type="entry name" value="Sig_transdc_His_kin-like_C"/>
</dbReference>